<accession>A0ABY1ZJK7</accession>
<reference evidence="3 4" key="1">
    <citation type="submission" date="2019-02" db="EMBL/GenBank/DDBJ databases">
        <title>Marinobacter halodurans sp. nov., a marine bacterium isolated from sea tidal flat.</title>
        <authorList>
            <person name="Yoo Y."/>
            <person name="Lee D.W."/>
            <person name="Kim B.S."/>
            <person name="Kim J.-J."/>
        </authorList>
    </citation>
    <scope>NUCLEOTIDE SEQUENCE [LARGE SCALE GENOMIC DNA]</scope>
    <source>
        <strain evidence="3 4">YJ-S3-2</strain>
    </source>
</reference>
<dbReference type="RefSeq" id="WP_131482151.1">
    <property type="nucleotide sequence ID" value="NZ_SJDL01000017.1"/>
</dbReference>
<evidence type="ECO:0000313" key="4">
    <source>
        <dbReference type="Proteomes" id="UP000313645"/>
    </source>
</evidence>
<dbReference type="EMBL" id="SJDL01000017">
    <property type="protein sequence ID" value="TBW55195.1"/>
    <property type="molecule type" value="Genomic_DNA"/>
</dbReference>
<dbReference type="Pfam" id="PF14238">
    <property type="entry name" value="DUF4340"/>
    <property type="match status" value="1"/>
</dbReference>
<feature type="compositionally biased region" description="Basic and acidic residues" evidence="1">
    <location>
        <begin position="200"/>
        <end position="213"/>
    </location>
</feature>
<organism evidence="3 4">
    <name type="scientific">Marinobacter halodurans</name>
    <dbReference type="NCBI Taxonomy" id="2528979"/>
    <lineage>
        <taxon>Bacteria</taxon>
        <taxon>Pseudomonadati</taxon>
        <taxon>Pseudomonadota</taxon>
        <taxon>Gammaproteobacteria</taxon>
        <taxon>Pseudomonadales</taxon>
        <taxon>Marinobacteraceae</taxon>
        <taxon>Marinobacter</taxon>
    </lineage>
</organism>
<sequence length="365" mass="38974">MAKTVRILAVLLGVQVLLAFGLNMSHKDISDVAPDQPLLSASLDNLDEIVIADGPQSSLTLKRQDDQWQLPSLDGFPANSDQANQLVDALVAARQGIPVATSADAQSRFKVAKDDFKRRLVLRRDGKDVATVYLGSSPGADQSYARLKGDSNIYRVKLAAYQAPVDSDSWLDKEILTTPIDKIAAIEVGDLKLTQTTDKPAGKDDGDKADKTRAPAPWHVDGLPSGKTLDTKAAATLAGQMSGLRIQSLADADAAKQALTQPNLTIKLDKQDGKSVTYTFAKAETDNTAADKTKAKAGQQPKAEPWFLSVSDQDRTFRINATLGQTLEKAASPDKLLVAAADDKQAADTASNKPANDKADDEPAE</sequence>
<dbReference type="InterPro" id="IPR025641">
    <property type="entry name" value="DUF4340"/>
</dbReference>
<feature type="domain" description="DUF4340" evidence="2">
    <location>
        <begin position="68"/>
        <end position="261"/>
    </location>
</feature>
<gene>
    <name evidence="3" type="ORF">EZI54_12125</name>
</gene>
<comment type="caution">
    <text evidence="3">The sequence shown here is derived from an EMBL/GenBank/DDBJ whole genome shotgun (WGS) entry which is preliminary data.</text>
</comment>
<evidence type="ECO:0000256" key="1">
    <source>
        <dbReference type="SAM" id="MobiDB-lite"/>
    </source>
</evidence>
<evidence type="ECO:0000313" key="3">
    <source>
        <dbReference type="EMBL" id="TBW55195.1"/>
    </source>
</evidence>
<feature type="region of interest" description="Disordered" evidence="1">
    <location>
        <begin position="338"/>
        <end position="365"/>
    </location>
</feature>
<feature type="region of interest" description="Disordered" evidence="1">
    <location>
        <begin position="196"/>
        <end position="225"/>
    </location>
</feature>
<proteinExistence type="predicted"/>
<evidence type="ECO:0000259" key="2">
    <source>
        <dbReference type="Pfam" id="PF14238"/>
    </source>
</evidence>
<keyword evidence="4" id="KW-1185">Reference proteome</keyword>
<dbReference type="Proteomes" id="UP000313645">
    <property type="component" value="Unassembled WGS sequence"/>
</dbReference>
<name>A0ABY1ZJK7_9GAMM</name>
<protein>
    <submittedName>
        <fullName evidence="3">DUF4340 domain-containing protein</fullName>
    </submittedName>
</protein>